<accession>A0ACA9SSW8</accession>
<protein>
    <submittedName>
        <fullName evidence="1">10743_t:CDS:1</fullName>
    </submittedName>
</protein>
<evidence type="ECO:0000313" key="1">
    <source>
        <dbReference type="EMBL" id="CAG8846429.1"/>
    </source>
</evidence>
<feature type="non-terminal residue" evidence="1">
    <location>
        <position position="1"/>
    </location>
</feature>
<proteinExistence type="predicted"/>
<name>A0ACA9SSW8_9GLOM</name>
<comment type="caution">
    <text evidence="1">The sequence shown here is derived from an EMBL/GenBank/DDBJ whole genome shotgun (WGS) entry which is preliminary data.</text>
</comment>
<evidence type="ECO:0000313" key="2">
    <source>
        <dbReference type="Proteomes" id="UP000789920"/>
    </source>
</evidence>
<gene>
    <name evidence="1" type="ORF">RPERSI_LOCUS34139</name>
</gene>
<feature type="non-terminal residue" evidence="1">
    <location>
        <position position="47"/>
    </location>
</feature>
<organism evidence="1 2">
    <name type="scientific">Racocetra persica</name>
    <dbReference type="NCBI Taxonomy" id="160502"/>
    <lineage>
        <taxon>Eukaryota</taxon>
        <taxon>Fungi</taxon>
        <taxon>Fungi incertae sedis</taxon>
        <taxon>Mucoromycota</taxon>
        <taxon>Glomeromycotina</taxon>
        <taxon>Glomeromycetes</taxon>
        <taxon>Diversisporales</taxon>
        <taxon>Gigasporaceae</taxon>
        <taxon>Racocetra</taxon>
    </lineage>
</organism>
<reference evidence="1" key="1">
    <citation type="submission" date="2021-06" db="EMBL/GenBank/DDBJ databases">
        <authorList>
            <person name="Kallberg Y."/>
            <person name="Tangrot J."/>
            <person name="Rosling A."/>
        </authorList>
    </citation>
    <scope>NUCLEOTIDE SEQUENCE</scope>
    <source>
        <strain evidence="1">MA461A</strain>
    </source>
</reference>
<dbReference type="Proteomes" id="UP000789920">
    <property type="component" value="Unassembled WGS sequence"/>
</dbReference>
<keyword evidence="2" id="KW-1185">Reference proteome</keyword>
<dbReference type="EMBL" id="CAJVQC010151202">
    <property type="protein sequence ID" value="CAG8846429.1"/>
    <property type="molecule type" value="Genomic_DNA"/>
</dbReference>
<sequence length="47" mass="5580">NLQQFIPEEYCKLSLSIGMMRINLLDYIWSRTVIAAKYMLDKPLEET</sequence>